<dbReference type="CDD" id="cd00473">
    <property type="entry name" value="bS6"/>
    <property type="match status" value="1"/>
</dbReference>
<evidence type="ECO:0000313" key="8">
    <source>
        <dbReference type="EMBL" id="CAA6828134.1"/>
    </source>
</evidence>
<evidence type="ECO:0000256" key="7">
    <source>
        <dbReference type="SAM" id="MobiDB-lite"/>
    </source>
</evidence>
<evidence type="ECO:0000256" key="5">
    <source>
        <dbReference type="ARBA" id="ARBA00035294"/>
    </source>
</evidence>
<accession>A0A6S6UES2</accession>
<keyword evidence="2 6" id="KW-0689">Ribosomal protein</keyword>
<dbReference type="GO" id="GO:0005737">
    <property type="term" value="C:cytoplasm"/>
    <property type="evidence" value="ECO:0007669"/>
    <property type="project" value="UniProtKB-ARBA"/>
</dbReference>
<dbReference type="SUPFAM" id="SSF54995">
    <property type="entry name" value="Ribosomal protein S6"/>
    <property type="match status" value="1"/>
</dbReference>
<dbReference type="InterPro" id="IPR020814">
    <property type="entry name" value="Ribosomal_S6_plastid/chlpt"/>
</dbReference>
<gene>
    <name evidence="6" type="primary">rpsF</name>
    <name evidence="8" type="ORF">HELGO_WM22305</name>
</gene>
<proteinExistence type="inferred from homology"/>
<dbReference type="GO" id="GO:1990904">
    <property type="term" value="C:ribonucleoprotein complex"/>
    <property type="evidence" value="ECO:0007669"/>
    <property type="project" value="UniProtKB-KW"/>
</dbReference>
<organism evidence="8">
    <name type="scientific">uncultured Aureispira sp</name>
    <dbReference type="NCBI Taxonomy" id="1331704"/>
    <lineage>
        <taxon>Bacteria</taxon>
        <taxon>Pseudomonadati</taxon>
        <taxon>Bacteroidota</taxon>
        <taxon>Saprospiria</taxon>
        <taxon>Saprospirales</taxon>
        <taxon>Saprospiraceae</taxon>
        <taxon>Aureispira</taxon>
        <taxon>environmental samples</taxon>
    </lineage>
</organism>
<name>A0A6S6UES2_9BACT</name>
<dbReference type="InterPro" id="IPR014717">
    <property type="entry name" value="Transl_elong_EF1B/ribsomal_bS6"/>
</dbReference>
<comment type="similarity">
    <text evidence="1 6">Belongs to the bacterial ribosomal protein bS6 family.</text>
</comment>
<dbReference type="AlphaFoldDB" id="A0A6S6UES2"/>
<dbReference type="Gene3D" id="3.30.70.60">
    <property type="match status" value="1"/>
</dbReference>
<dbReference type="GO" id="GO:0003735">
    <property type="term" value="F:structural constituent of ribosome"/>
    <property type="evidence" value="ECO:0007669"/>
    <property type="project" value="InterPro"/>
</dbReference>
<dbReference type="InterPro" id="IPR035980">
    <property type="entry name" value="Ribosomal_bS6_sf"/>
</dbReference>
<keyword evidence="3 6" id="KW-0687">Ribonucleoprotein</keyword>
<evidence type="ECO:0000256" key="3">
    <source>
        <dbReference type="ARBA" id="ARBA00023274"/>
    </source>
</evidence>
<dbReference type="Pfam" id="PF01250">
    <property type="entry name" value="Ribosomal_S6"/>
    <property type="match status" value="1"/>
</dbReference>
<dbReference type="PANTHER" id="PTHR21011">
    <property type="entry name" value="MITOCHONDRIAL 28S RIBOSOMAL PROTEIN S6"/>
    <property type="match status" value="1"/>
</dbReference>
<dbReference type="GO" id="GO:0070181">
    <property type="term" value="F:small ribosomal subunit rRNA binding"/>
    <property type="evidence" value="ECO:0007669"/>
    <property type="project" value="TreeGrafter"/>
</dbReference>
<dbReference type="PANTHER" id="PTHR21011:SF1">
    <property type="entry name" value="SMALL RIBOSOMAL SUBUNIT PROTEIN BS6M"/>
    <property type="match status" value="1"/>
</dbReference>
<keyword evidence="6" id="KW-0699">rRNA-binding</keyword>
<evidence type="ECO:0000256" key="2">
    <source>
        <dbReference type="ARBA" id="ARBA00022980"/>
    </source>
</evidence>
<dbReference type="HAMAP" id="MF_00360">
    <property type="entry name" value="Ribosomal_bS6"/>
    <property type="match status" value="1"/>
</dbReference>
<dbReference type="GO" id="GO:0006412">
    <property type="term" value="P:translation"/>
    <property type="evidence" value="ECO:0007669"/>
    <property type="project" value="UniProtKB-UniRule"/>
</dbReference>
<keyword evidence="6" id="KW-0694">RNA-binding</keyword>
<protein>
    <recommendedName>
        <fullName evidence="5 6">Small ribosomal subunit protein bS6</fullName>
    </recommendedName>
</protein>
<reference evidence="8" key="1">
    <citation type="submission" date="2020-01" db="EMBL/GenBank/DDBJ databases">
        <authorList>
            <person name="Meier V. D."/>
            <person name="Meier V D."/>
        </authorList>
    </citation>
    <scope>NUCLEOTIDE SEQUENCE</scope>
    <source>
        <strain evidence="8">HLG_WM_MAG_10</strain>
    </source>
</reference>
<evidence type="ECO:0000256" key="1">
    <source>
        <dbReference type="ARBA" id="ARBA00009512"/>
    </source>
</evidence>
<dbReference type="NCBIfam" id="TIGR00166">
    <property type="entry name" value="S6"/>
    <property type="match status" value="1"/>
</dbReference>
<dbReference type="GO" id="GO:0005840">
    <property type="term" value="C:ribosome"/>
    <property type="evidence" value="ECO:0007669"/>
    <property type="project" value="UniProtKB-KW"/>
</dbReference>
<evidence type="ECO:0000256" key="4">
    <source>
        <dbReference type="ARBA" id="ARBA00035104"/>
    </source>
</evidence>
<feature type="region of interest" description="Disordered" evidence="7">
    <location>
        <begin position="105"/>
        <end position="128"/>
    </location>
</feature>
<sequence>MRQYETTFIINPTLSGDEIKQTAQMYVDFLKGEGAEIVHLEEMGVLQLAYPIKKRSSGAYFWLEYNSPSGAIIDKMELAFRRDDNVLRYLTIKADKHRTQYNVDKRAGKFEKKAESDEKSETAETAKS</sequence>
<evidence type="ECO:0000256" key="6">
    <source>
        <dbReference type="HAMAP-Rule" id="MF_00360"/>
    </source>
</evidence>
<comment type="function">
    <text evidence="4 6">Binds together with bS18 to 16S ribosomal RNA.</text>
</comment>
<dbReference type="InterPro" id="IPR000529">
    <property type="entry name" value="Ribosomal_bS6"/>
</dbReference>
<dbReference type="EMBL" id="CACVAQ010000423">
    <property type="protein sequence ID" value="CAA6828134.1"/>
    <property type="molecule type" value="Genomic_DNA"/>
</dbReference>